<organism evidence="2 3">
    <name type="scientific">Mobilicoccus caccae</name>
    <dbReference type="NCBI Taxonomy" id="1859295"/>
    <lineage>
        <taxon>Bacteria</taxon>
        <taxon>Bacillati</taxon>
        <taxon>Actinomycetota</taxon>
        <taxon>Actinomycetes</taxon>
        <taxon>Micrococcales</taxon>
        <taxon>Dermatophilaceae</taxon>
        <taxon>Mobilicoccus</taxon>
    </lineage>
</organism>
<dbReference type="Proteomes" id="UP001157126">
    <property type="component" value="Unassembled WGS sequence"/>
</dbReference>
<dbReference type="Gene3D" id="3.40.960.10">
    <property type="entry name" value="VSR Endonuclease"/>
    <property type="match status" value="1"/>
</dbReference>
<proteinExistence type="predicted"/>
<gene>
    <name evidence="2" type="ORF">GCM10025883_06800</name>
</gene>
<evidence type="ECO:0000313" key="3">
    <source>
        <dbReference type="Proteomes" id="UP001157126"/>
    </source>
</evidence>
<dbReference type="Pfam" id="PF04480">
    <property type="entry name" value="DUF559"/>
    <property type="match status" value="1"/>
</dbReference>
<dbReference type="InterPro" id="IPR007569">
    <property type="entry name" value="DUF559"/>
</dbReference>
<comment type="caution">
    <text evidence="2">The sequence shown here is derived from an EMBL/GenBank/DDBJ whole genome shotgun (WGS) entry which is preliminary data.</text>
</comment>
<dbReference type="InterPro" id="IPR011335">
    <property type="entry name" value="Restrct_endonuc-II-like"/>
</dbReference>
<name>A0ABQ6IL65_9MICO</name>
<dbReference type="EMBL" id="BSUO01000001">
    <property type="protein sequence ID" value="GMA38635.1"/>
    <property type="molecule type" value="Genomic_DNA"/>
</dbReference>
<accession>A0ABQ6IL65</accession>
<dbReference type="SUPFAM" id="SSF52980">
    <property type="entry name" value="Restriction endonuclease-like"/>
    <property type="match status" value="1"/>
</dbReference>
<evidence type="ECO:0000313" key="2">
    <source>
        <dbReference type="EMBL" id="GMA38635.1"/>
    </source>
</evidence>
<reference evidence="3" key="1">
    <citation type="journal article" date="2019" name="Int. J. Syst. Evol. Microbiol.">
        <title>The Global Catalogue of Microorganisms (GCM) 10K type strain sequencing project: providing services to taxonomists for standard genome sequencing and annotation.</title>
        <authorList>
            <consortium name="The Broad Institute Genomics Platform"/>
            <consortium name="The Broad Institute Genome Sequencing Center for Infectious Disease"/>
            <person name="Wu L."/>
            <person name="Ma J."/>
        </authorList>
    </citation>
    <scope>NUCLEOTIDE SEQUENCE [LARGE SCALE GENOMIC DNA]</scope>
    <source>
        <strain evidence="3">NBRC 113072</strain>
    </source>
</reference>
<evidence type="ECO:0000259" key="1">
    <source>
        <dbReference type="Pfam" id="PF04480"/>
    </source>
</evidence>
<sequence>MLIGASAARHWGWELLRVPGTVTVAVRHHRRASTPKRVRIVLRPLPEEEIAEGIVTTRLRTVLDCSVLLPFEEALAVADSALRFGSLDHDDLIAGARRSRGPGRRAKLRVATLADGNAANPFESALRVRCLDAGLGVDCQVPIRVGRHRFRVDLADSTRRIVVEGDSFAHHASPEAFARDCIRYTELTVAGWTVLRMPYRAVVDDPDWCRAMLQAAVDRADRGETGHRAGL</sequence>
<feature type="domain" description="DUF559" evidence="1">
    <location>
        <begin position="149"/>
        <end position="208"/>
    </location>
</feature>
<protein>
    <recommendedName>
        <fullName evidence="1">DUF559 domain-containing protein</fullName>
    </recommendedName>
</protein>
<keyword evidence="3" id="KW-1185">Reference proteome</keyword>